<sequence length="70" mass="8187">MKAEQLKNLIVNILNEQPRFFDGVCAPDFSWHLENTILSFSQTLIFTLAIFINLELLRISLWKKSRCFAV</sequence>
<dbReference type="Proteomes" id="UP000076925">
    <property type="component" value="Unassembled WGS sequence"/>
</dbReference>
<dbReference type="AlphaFoldDB" id="A0A139X911"/>
<dbReference type="EMBL" id="ANNX02000023">
    <property type="protein sequence ID" value="KYC41177.1"/>
    <property type="molecule type" value="Genomic_DNA"/>
</dbReference>
<keyword evidence="1" id="KW-0812">Transmembrane</keyword>
<name>A0A139X911_9CYAN</name>
<evidence type="ECO:0000313" key="2">
    <source>
        <dbReference type="EMBL" id="KYC41177.1"/>
    </source>
</evidence>
<organism evidence="2 3">
    <name type="scientific">Scytonema hofmannii PCC 7110</name>
    <dbReference type="NCBI Taxonomy" id="128403"/>
    <lineage>
        <taxon>Bacteria</taxon>
        <taxon>Bacillati</taxon>
        <taxon>Cyanobacteriota</taxon>
        <taxon>Cyanophyceae</taxon>
        <taxon>Nostocales</taxon>
        <taxon>Scytonemataceae</taxon>
        <taxon>Scytonema</taxon>
    </lineage>
</organism>
<keyword evidence="1" id="KW-0472">Membrane</keyword>
<dbReference type="STRING" id="128403.WA1_03570"/>
<proteinExistence type="predicted"/>
<evidence type="ECO:0000256" key="1">
    <source>
        <dbReference type="SAM" id="Phobius"/>
    </source>
</evidence>
<feature type="transmembrane region" description="Helical" evidence="1">
    <location>
        <begin position="37"/>
        <end position="56"/>
    </location>
</feature>
<gene>
    <name evidence="2" type="ORF">WA1_03570</name>
</gene>
<comment type="caution">
    <text evidence="2">The sequence shown here is derived from an EMBL/GenBank/DDBJ whole genome shotgun (WGS) entry which is preliminary data.</text>
</comment>
<accession>A0A139X911</accession>
<reference evidence="2 3" key="1">
    <citation type="journal article" date="2013" name="Genome Biol. Evol.">
        <title>Genomes of Stigonematalean cyanobacteria (subsection V) and the evolution of oxygenic photosynthesis from prokaryotes to plastids.</title>
        <authorList>
            <person name="Dagan T."/>
            <person name="Roettger M."/>
            <person name="Stucken K."/>
            <person name="Landan G."/>
            <person name="Koch R."/>
            <person name="Major P."/>
            <person name="Gould S.B."/>
            <person name="Goremykin V.V."/>
            <person name="Rippka R."/>
            <person name="Tandeau de Marsac N."/>
            <person name="Gugger M."/>
            <person name="Lockhart P.J."/>
            <person name="Allen J.F."/>
            <person name="Brune I."/>
            <person name="Maus I."/>
            <person name="Puhler A."/>
            <person name="Martin W.F."/>
        </authorList>
    </citation>
    <scope>NUCLEOTIDE SEQUENCE [LARGE SCALE GENOMIC DNA]</scope>
    <source>
        <strain evidence="2 3">PCC 7110</strain>
    </source>
</reference>
<evidence type="ECO:0000313" key="3">
    <source>
        <dbReference type="Proteomes" id="UP000076925"/>
    </source>
</evidence>
<dbReference type="RefSeq" id="WP_017741554.1">
    <property type="nucleotide sequence ID" value="NZ_KQ976354.1"/>
</dbReference>
<keyword evidence="1" id="KW-1133">Transmembrane helix</keyword>
<protein>
    <submittedName>
        <fullName evidence="2">Uncharacterized protein</fullName>
    </submittedName>
</protein>
<keyword evidence="3" id="KW-1185">Reference proteome</keyword>